<dbReference type="PRINTS" id="PR00420">
    <property type="entry name" value="RNGMNOXGNASE"/>
</dbReference>
<sequence>MVRGSYDVVIVGAGPAGSVAAFALKRRNPRLRVLLTDKAVFPRDKACGDGLGAGAVAALRRLGLLGVVHDAISPLSVRVSGPDGTEATAVGPTVAGRDLSGYVLPREILDARLVAAAREVGVEMREGTSYHSSELTGNSRVITFKTGSRSNSVEAALMIGADGAYSRVRRDLGVGRQDDRFSSIAMRSYAKFSDPRRAPQEVMPLRLDFSDKVLPGYGWVFPVSDDVVNLGVGLPVSTMREKSLNPHNLLSAYVEDLRARGFIVEEPNKLLSHYLPHAGKLAPMAHPRAALIGDAAASINPLSGEGIVYAMVAAEMLAAALEGWNGLGHAELSGGLQLFEQKFRRRFRLHFASCTVANILMGHRRWANLVIRAASRDSHVMDAASLMLFDERRMYLSTGARILIRGTRR</sequence>
<dbReference type="SUPFAM" id="SSF51905">
    <property type="entry name" value="FAD/NAD(P)-binding domain"/>
    <property type="match status" value="1"/>
</dbReference>
<protein>
    <recommendedName>
        <fullName evidence="1">FAD-binding domain-containing protein</fullName>
    </recommendedName>
</protein>
<organism evidence="2 3">
    <name type="scientific">Frankia casuarinae (strain DSM 45818 / CECT 9043 / HFP020203 / CcI3)</name>
    <dbReference type="NCBI Taxonomy" id="106370"/>
    <lineage>
        <taxon>Bacteria</taxon>
        <taxon>Bacillati</taxon>
        <taxon>Actinomycetota</taxon>
        <taxon>Actinomycetes</taxon>
        <taxon>Frankiales</taxon>
        <taxon>Frankiaceae</taxon>
        <taxon>Frankia</taxon>
    </lineage>
</organism>
<dbReference type="InterPro" id="IPR036188">
    <property type="entry name" value="FAD/NAD-bd_sf"/>
</dbReference>
<dbReference type="Proteomes" id="UP000001937">
    <property type="component" value="Chromosome"/>
</dbReference>
<dbReference type="PANTHER" id="PTHR42685">
    <property type="entry name" value="GERANYLGERANYL DIPHOSPHATE REDUCTASE"/>
    <property type="match status" value="1"/>
</dbReference>
<gene>
    <name evidence="2" type="ordered locus">Francci3_0311</name>
</gene>
<dbReference type="AlphaFoldDB" id="Q2JG94"/>
<dbReference type="STRING" id="106370.Francci3_0311"/>
<dbReference type="NCBIfam" id="TIGR02032">
    <property type="entry name" value="GG-red-SF"/>
    <property type="match status" value="1"/>
</dbReference>
<dbReference type="InterPro" id="IPR011777">
    <property type="entry name" value="Geranylgeranyl_Rdtase_fam"/>
</dbReference>
<dbReference type="InterPro" id="IPR050407">
    <property type="entry name" value="Geranylgeranyl_reductase"/>
</dbReference>
<evidence type="ECO:0000259" key="1">
    <source>
        <dbReference type="Pfam" id="PF01494"/>
    </source>
</evidence>
<reference evidence="2 3" key="1">
    <citation type="journal article" date="2007" name="Genome Res.">
        <title>Genome characteristics of facultatively symbiotic Frankia sp. strains reflect host range and host plant biogeography.</title>
        <authorList>
            <person name="Normand P."/>
            <person name="Lapierre P."/>
            <person name="Tisa L.S."/>
            <person name="Gogarten J.P."/>
            <person name="Alloisio N."/>
            <person name="Bagnarol E."/>
            <person name="Bassi C.A."/>
            <person name="Berry A.M."/>
            <person name="Bickhart D.M."/>
            <person name="Choisne N."/>
            <person name="Couloux A."/>
            <person name="Cournoyer B."/>
            <person name="Cruveiller S."/>
            <person name="Daubin V."/>
            <person name="Demange N."/>
            <person name="Francino M.P."/>
            <person name="Goltsman E."/>
            <person name="Huang Y."/>
            <person name="Kopp O.R."/>
            <person name="Labarre L."/>
            <person name="Lapidus A."/>
            <person name="Lavire C."/>
            <person name="Marechal J."/>
            <person name="Martinez M."/>
            <person name="Mastronunzio J.E."/>
            <person name="Mullin B.C."/>
            <person name="Niemann J."/>
            <person name="Pujic P."/>
            <person name="Rawnsley T."/>
            <person name="Rouy Z."/>
            <person name="Schenowitz C."/>
            <person name="Sellstedt A."/>
            <person name="Tavares F."/>
            <person name="Tomkins J.P."/>
            <person name="Vallenet D."/>
            <person name="Valverde C."/>
            <person name="Wall L.G."/>
            <person name="Wang Y."/>
            <person name="Medigue C."/>
            <person name="Benson D.R."/>
        </authorList>
    </citation>
    <scope>NUCLEOTIDE SEQUENCE [LARGE SCALE GENOMIC DNA]</scope>
    <source>
        <strain evidence="3">DSM 45818 / CECT 9043 / CcI3</strain>
    </source>
</reference>
<dbReference type="GO" id="GO:0016628">
    <property type="term" value="F:oxidoreductase activity, acting on the CH-CH group of donors, NAD or NADP as acceptor"/>
    <property type="evidence" value="ECO:0007669"/>
    <property type="project" value="InterPro"/>
</dbReference>
<dbReference type="EMBL" id="CP000249">
    <property type="protein sequence ID" value="ABD09698.1"/>
    <property type="molecule type" value="Genomic_DNA"/>
</dbReference>
<dbReference type="Gene3D" id="3.50.50.60">
    <property type="entry name" value="FAD/NAD(P)-binding domain"/>
    <property type="match status" value="1"/>
</dbReference>
<dbReference type="Pfam" id="PF01494">
    <property type="entry name" value="FAD_binding_3"/>
    <property type="match status" value="1"/>
</dbReference>
<dbReference type="InterPro" id="IPR002938">
    <property type="entry name" value="FAD-bd"/>
</dbReference>
<dbReference type="HOGENOM" id="CLU_024648_5_2_11"/>
<evidence type="ECO:0000313" key="3">
    <source>
        <dbReference type="Proteomes" id="UP000001937"/>
    </source>
</evidence>
<name>Q2JG94_FRACC</name>
<dbReference type="OrthoDB" id="9795712at2"/>
<dbReference type="PANTHER" id="PTHR42685:SF22">
    <property type="entry name" value="CONDITIONED MEDIUM FACTOR RECEPTOR 1"/>
    <property type="match status" value="1"/>
</dbReference>
<dbReference type="KEGG" id="fra:Francci3_0311"/>
<dbReference type="PhylomeDB" id="Q2JG94"/>
<proteinExistence type="predicted"/>
<accession>Q2JG94</accession>
<keyword evidence="3" id="KW-1185">Reference proteome</keyword>
<dbReference type="GO" id="GO:0071949">
    <property type="term" value="F:FAD binding"/>
    <property type="evidence" value="ECO:0007669"/>
    <property type="project" value="InterPro"/>
</dbReference>
<dbReference type="RefSeq" id="WP_011434776.1">
    <property type="nucleotide sequence ID" value="NC_007777.1"/>
</dbReference>
<feature type="domain" description="FAD-binding" evidence="1">
    <location>
        <begin position="6"/>
        <end position="321"/>
    </location>
</feature>
<evidence type="ECO:0000313" key="2">
    <source>
        <dbReference type="EMBL" id="ABD09698.1"/>
    </source>
</evidence>
<dbReference type="eggNOG" id="COG0644">
    <property type="taxonomic scope" value="Bacteria"/>
</dbReference>